<keyword evidence="1" id="KW-0732">Signal</keyword>
<dbReference type="EMBL" id="BMKK01000006">
    <property type="protein sequence ID" value="GGD66778.1"/>
    <property type="molecule type" value="Genomic_DNA"/>
</dbReference>
<evidence type="ECO:0000313" key="3">
    <source>
        <dbReference type="Proteomes" id="UP000609064"/>
    </source>
</evidence>
<dbReference type="AlphaFoldDB" id="A0A917DTX7"/>
<dbReference type="Proteomes" id="UP000609064">
    <property type="component" value="Unassembled WGS sequence"/>
</dbReference>
<comment type="caution">
    <text evidence="2">The sequence shown here is derived from an EMBL/GenBank/DDBJ whole genome shotgun (WGS) entry which is preliminary data.</text>
</comment>
<evidence type="ECO:0000313" key="2">
    <source>
        <dbReference type="EMBL" id="GGD66778.1"/>
    </source>
</evidence>
<protein>
    <submittedName>
        <fullName evidence="2">Uncharacterized protein</fullName>
    </submittedName>
</protein>
<gene>
    <name evidence="2" type="ORF">GCM10011514_33580</name>
</gene>
<accession>A0A917DTX7</accession>
<feature type="signal peptide" evidence="1">
    <location>
        <begin position="1"/>
        <end position="17"/>
    </location>
</feature>
<feature type="chain" id="PRO_5037218341" evidence="1">
    <location>
        <begin position="18"/>
        <end position="467"/>
    </location>
</feature>
<dbReference type="SUPFAM" id="SSF48239">
    <property type="entry name" value="Terpenoid cyclases/Protein prenyltransferases"/>
    <property type="match status" value="1"/>
</dbReference>
<organism evidence="2 3">
    <name type="scientific">Emticicia aquatilis</name>
    <dbReference type="NCBI Taxonomy" id="1537369"/>
    <lineage>
        <taxon>Bacteria</taxon>
        <taxon>Pseudomonadati</taxon>
        <taxon>Bacteroidota</taxon>
        <taxon>Cytophagia</taxon>
        <taxon>Cytophagales</taxon>
        <taxon>Leadbetterellaceae</taxon>
        <taxon>Emticicia</taxon>
    </lineage>
</organism>
<proteinExistence type="predicted"/>
<sequence length="467" mass="54230">MKNALFLLFLINFTAFSQQPSPDSLRKDIERSLHYLAQNQTTQTIEGQQYAGEWIAYMQMKGFFFLLGTKNRYRDSNCFTMAGIHNILAEMYLGDTTQKHILPMLQKVYPEILSYGTPTPLGYEFNFWKKLPPRRDLRWGKEPNPVPLVRRPTTFLLEERFINNAANVANDADDTALGNLAIWYHQKIFGKIDSISPLKYSVFDQFLDKNRQNRHWYNYMYHGYKKSGAYMTWLAQESTFENWRFHKTVMHNLVFFLPFSVCYPHPYVPYIPWGTNDVDVVVNANVLTYLTKKGSLDTSKGSKAAHQLIEKHTKRGRWNRMGIYYPNRYHFHFAVGRALAAGDTALKNSAKLLLAHLQKSQKPDGSYESWKHVNKRDILQSTTYALLAMLYLKESGLDIPQESINRAIAFIDSKKKIEQNQAYWTGGVFFSGGTVVRNILYFTSDAYTTALVAMAYQKYHKLYFSPN</sequence>
<keyword evidence="3" id="KW-1185">Reference proteome</keyword>
<dbReference type="RefSeq" id="WP_188767542.1">
    <property type="nucleotide sequence ID" value="NZ_BMKK01000006.1"/>
</dbReference>
<name>A0A917DTX7_9BACT</name>
<dbReference type="Gene3D" id="1.50.10.20">
    <property type="match status" value="1"/>
</dbReference>
<reference evidence="2" key="2">
    <citation type="submission" date="2020-09" db="EMBL/GenBank/DDBJ databases">
        <authorList>
            <person name="Sun Q."/>
            <person name="Zhou Y."/>
        </authorList>
    </citation>
    <scope>NUCLEOTIDE SEQUENCE</scope>
    <source>
        <strain evidence="2">CGMCC 1.15958</strain>
    </source>
</reference>
<reference evidence="2" key="1">
    <citation type="journal article" date="2014" name="Int. J. Syst. Evol. Microbiol.">
        <title>Complete genome sequence of Corynebacterium casei LMG S-19264T (=DSM 44701T), isolated from a smear-ripened cheese.</title>
        <authorList>
            <consortium name="US DOE Joint Genome Institute (JGI-PGF)"/>
            <person name="Walter F."/>
            <person name="Albersmeier A."/>
            <person name="Kalinowski J."/>
            <person name="Ruckert C."/>
        </authorList>
    </citation>
    <scope>NUCLEOTIDE SEQUENCE</scope>
    <source>
        <strain evidence="2">CGMCC 1.15958</strain>
    </source>
</reference>
<evidence type="ECO:0000256" key="1">
    <source>
        <dbReference type="SAM" id="SignalP"/>
    </source>
</evidence>
<dbReference type="InterPro" id="IPR008930">
    <property type="entry name" value="Terpenoid_cyclase/PrenylTrfase"/>
</dbReference>